<sequence length="162" mass="18502">MVWELNPQTHKLHSTKREGYAEKLNSLITVNNPLTADDMYSAALLISLPPDWINCLLSLMNDKNFPSTRIVRALKQECLQRKAHLGNNSNLCLNCQVQILKSVSQTIKILHILQTARSRSPFLQHRIQIKSWIFLEIQGTSEGWSHNIGQARQCGKKNCLSR</sequence>
<dbReference type="EMBL" id="LAVV01009558">
    <property type="protein sequence ID" value="KNZ50383.1"/>
    <property type="molecule type" value="Genomic_DNA"/>
</dbReference>
<reference evidence="1 2" key="1">
    <citation type="submission" date="2015-08" db="EMBL/GenBank/DDBJ databases">
        <title>Next Generation Sequencing and Analysis of the Genome of Puccinia sorghi L Schw, the Causal Agent of Maize Common Rust.</title>
        <authorList>
            <person name="Rochi L."/>
            <person name="Burguener G."/>
            <person name="Darino M."/>
            <person name="Turjanski A."/>
            <person name="Kreff E."/>
            <person name="Dieguez M.J."/>
            <person name="Sacco F."/>
        </authorList>
    </citation>
    <scope>NUCLEOTIDE SEQUENCE [LARGE SCALE GENOMIC DNA]</scope>
    <source>
        <strain evidence="1 2">RO10H11247</strain>
    </source>
</reference>
<gene>
    <name evidence="1" type="ORF">VP01_4450g1</name>
</gene>
<keyword evidence="2" id="KW-1185">Reference proteome</keyword>
<comment type="caution">
    <text evidence="1">The sequence shown here is derived from an EMBL/GenBank/DDBJ whole genome shotgun (WGS) entry which is preliminary data.</text>
</comment>
<organism evidence="1 2">
    <name type="scientific">Puccinia sorghi</name>
    <dbReference type="NCBI Taxonomy" id="27349"/>
    <lineage>
        <taxon>Eukaryota</taxon>
        <taxon>Fungi</taxon>
        <taxon>Dikarya</taxon>
        <taxon>Basidiomycota</taxon>
        <taxon>Pucciniomycotina</taxon>
        <taxon>Pucciniomycetes</taxon>
        <taxon>Pucciniales</taxon>
        <taxon>Pucciniaceae</taxon>
        <taxon>Puccinia</taxon>
    </lineage>
</organism>
<accession>A0A0L6UPD0</accession>
<dbReference type="AlphaFoldDB" id="A0A0L6UPD0"/>
<name>A0A0L6UPD0_9BASI</name>
<proteinExistence type="predicted"/>
<dbReference type="VEuPathDB" id="FungiDB:VP01_4450g1"/>
<evidence type="ECO:0000313" key="2">
    <source>
        <dbReference type="Proteomes" id="UP000037035"/>
    </source>
</evidence>
<protein>
    <submittedName>
        <fullName evidence="1">Uncharacterized protein</fullName>
    </submittedName>
</protein>
<evidence type="ECO:0000313" key="1">
    <source>
        <dbReference type="EMBL" id="KNZ50383.1"/>
    </source>
</evidence>
<dbReference type="Proteomes" id="UP000037035">
    <property type="component" value="Unassembled WGS sequence"/>
</dbReference>